<dbReference type="AlphaFoldDB" id="A0A7D9L0Q4"/>
<organism evidence="1 2">
    <name type="scientific">Paramuricea clavata</name>
    <name type="common">Red gorgonian</name>
    <name type="synonym">Violescent sea-whip</name>
    <dbReference type="NCBI Taxonomy" id="317549"/>
    <lineage>
        <taxon>Eukaryota</taxon>
        <taxon>Metazoa</taxon>
        <taxon>Cnidaria</taxon>
        <taxon>Anthozoa</taxon>
        <taxon>Octocorallia</taxon>
        <taxon>Malacalcyonacea</taxon>
        <taxon>Plexauridae</taxon>
        <taxon>Paramuricea</taxon>
    </lineage>
</organism>
<proteinExistence type="predicted"/>
<dbReference type="Proteomes" id="UP001152795">
    <property type="component" value="Unassembled WGS sequence"/>
</dbReference>
<dbReference type="CDD" id="cd06980">
    <property type="entry name" value="cupin_bxe_c0505"/>
    <property type="match status" value="1"/>
</dbReference>
<dbReference type="InterPro" id="IPR014710">
    <property type="entry name" value="RmlC-like_jellyroll"/>
</dbReference>
<dbReference type="PANTHER" id="PTHR43346">
    <property type="entry name" value="LIGAND BINDING DOMAIN PROTEIN, PUTATIVE (AFU_ORTHOLOGUE AFUA_6G14370)-RELATED"/>
    <property type="match status" value="1"/>
</dbReference>
<name>A0A7D9L0Q4_PARCT</name>
<dbReference type="PANTHER" id="PTHR43346:SF1">
    <property type="entry name" value="QUERCETIN 2,3-DIOXYGENASE-RELATED"/>
    <property type="match status" value="1"/>
</dbReference>
<reference evidence="1" key="1">
    <citation type="submission" date="2020-04" db="EMBL/GenBank/DDBJ databases">
        <authorList>
            <person name="Alioto T."/>
            <person name="Alioto T."/>
            <person name="Gomez Garrido J."/>
        </authorList>
    </citation>
    <scope>NUCLEOTIDE SEQUENCE</scope>
    <source>
        <strain evidence="1">A484AB</strain>
    </source>
</reference>
<dbReference type="OrthoDB" id="2589563at2759"/>
<gene>
    <name evidence="1" type="ORF">PACLA_8A048233</name>
</gene>
<accession>A0A7D9L0Q4</accession>
<dbReference type="Gene3D" id="2.60.120.10">
    <property type="entry name" value="Jelly Rolls"/>
    <property type="match status" value="2"/>
</dbReference>
<keyword evidence="2" id="KW-1185">Reference proteome</keyword>
<dbReference type="InterPro" id="IPR052538">
    <property type="entry name" value="Flavonoid_dioxygenase-like"/>
</dbReference>
<evidence type="ECO:0000313" key="2">
    <source>
        <dbReference type="Proteomes" id="UP001152795"/>
    </source>
</evidence>
<protein>
    <submittedName>
        <fullName evidence="1">Uncharacterized protein</fullName>
    </submittedName>
</protein>
<sequence>MEGQGLIVLPSKDLLEDIKFFTKFGFHQEQIFPADNPAVSVLSGYGMKLQIDKRADIPPPTIHILTENSGKLEEKLSSGNTAPNGTTVKIFPKSTGITIPRPVQKLEITHLDKGYSWVVGRAGMLYRDLVPSRLGGALIASHIHIPNDGPVPDMVHYHTVLFQLIYCYKGWVKVVYEDQGEPIILHPGDFVIQPPEIRHRVLESGEGLQVIEIGVPAQHMTSFDQHTQLPTIACQPEREFQDQVFCHHQAGNAVWKLMNGFNICNTGVCEATKGVASVTIAKPTDSSEVHSIHDCDIYFAFVLKGRTELNVKDNGSYILSEGDAFVVPRNMVFVFSNYSKDLELLRISLPKVYLSDILQRYDLFCFMNDFIDNGEFPRKKLKNQWKKIVIESEWCMSKTGVNLLDKLPIDELSTFNT</sequence>
<dbReference type="EMBL" id="CACRXK020013040">
    <property type="protein sequence ID" value="CAB4024445.1"/>
    <property type="molecule type" value="Genomic_DNA"/>
</dbReference>
<evidence type="ECO:0000313" key="1">
    <source>
        <dbReference type="EMBL" id="CAB4024445.1"/>
    </source>
</evidence>
<dbReference type="Pfam" id="PF07883">
    <property type="entry name" value="Cupin_2"/>
    <property type="match status" value="2"/>
</dbReference>
<dbReference type="InterPro" id="IPR013096">
    <property type="entry name" value="Cupin_2"/>
</dbReference>
<dbReference type="InterPro" id="IPR011051">
    <property type="entry name" value="RmlC_Cupin_sf"/>
</dbReference>
<dbReference type="SUPFAM" id="SSF51182">
    <property type="entry name" value="RmlC-like cupins"/>
    <property type="match status" value="1"/>
</dbReference>
<comment type="caution">
    <text evidence="1">The sequence shown here is derived from an EMBL/GenBank/DDBJ whole genome shotgun (WGS) entry which is preliminary data.</text>
</comment>